<comment type="similarity">
    <text evidence="2">Belongs to the bacterial solute-binding protein 5 family.</text>
</comment>
<dbReference type="InterPro" id="IPR030678">
    <property type="entry name" value="Peptide/Ni-bd"/>
</dbReference>
<keyword evidence="4" id="KW-0732">Signal</keyword>
<dbReference type="CDD" id="cd08504">
    <property type="entry name" value="PBP2_OppA"/>
    <property type="match status" value="1"/>
</dbReference>
<dbReference type="InterPro" id="IPR039424">
    <property type="entry name" value="SBP_5"/>
</dbReference>
<dbReference type="AlphaFoldDB" id="A0A644UDW3"/>
<reference evidence="6" key="1">
    <citation type="submission" date="2019-08" db="EMBL/GenBank/DDBJ databases">
        <authorList>
            <person name="Kucharzyk K."/>
            <person name="Murdoch R.W."/>
            <person name="Higgins S."/>
            <person name="Loffler F."/>
        </authorList>
    </citation>
    <scope>NUCLEOTIDE SEQUENCE</scope>
</reference>
<feature type="domain" description="Solute-binding protein family 5" evidence="5">
    <location>
        <begin position="75"/>
        <end position="437"/>
    </location>
</feature>
<dbReference type="SUPFAM" id="SSF53850">
    <property type="entry name" value="Periplasmic binding protein-like II"/>
    <property type="match status" value="1"/>
</dbReference>
<dbReference type="GO" id="GO:0015833">
    <property type="term" value="P:peptide transport"/>
    <property type="evidence" value="ECO:0007669"/>
    <property type="project" value="TreeGrafter"/>
</dbReference>
<dbReference type="PANTHER" id="PTHR30290:SF10">
    <property type="entry name" value="PERIPLASMIC OLIGOPEPTIDE-BINDING PROTEIN-RELATED"/>
    <property type="match status" value="1"/>
</dbReference>
<name>A0A644UDW3_9ZZZZ</name>
<gene>
    <name evidence="6" type="primary">oppA_1</name>
    <name evidence="6" type="ORF">SDC9_23028</name>
</gene>
<dbReference type="EMBL" id="VSSQ01000104">
    <property type="protein sequence ID" value="MPL77176.1"/>
    <property type="molecule type" value="Genomic_DNA"/>
</dbReference>
<dbReference type="PANTHER" id="PTHR30290">
    <property type="entry name" value="PERIPLASMIC BINDING COMPONENT OF ABC TRANSPORTER"/>
    <property type="match status" value="1"/>
</dbReference>
<accession>A0A644UDW3</accession>
<dbReference type="Gene3D" id="3.10.105.10">
    <property type="entry name" value="Dipeptide-binding Protein, Domain 3"/>
    <property type="match status" value="1"/>
</dbReference>
<dbReference type="GO" id="GO:0030313">
    <property type="term" value="C:cell envelope"/>
    <property type="evidence" value="ECO:0007669"/>
    <property type="project" value="UniProtKB-SubCell"/>
</dbReference>
<dbReference type="GO" id="GO:0043190">
    <property type="term" value="C:ATP-binding cassette (ABC) transporter complex"/>
    <property type="evidence" value="ECO:0007669"/>
    <property type="project" value="InterPro"/>
</dbReference>
<dbReference type="Gene3D" id="3.40.190.10">
    <property type="entry name" value="Periplasmic binding protein-like II"/>
    <property type="match status" value="1"/>
</dbReference>
<evidence type="ECO:0000256" key="4">
    <source>
        <dbReference type="ARBA" id="ARBA00022729"/>
    </source>
</evidence>
<keyword evidence="3" id="KW-0813">Transport</keyword>
<dbReference type="PIRSF" id="PIRSF002741">
    <property type="entry name" value="MppA"/>
    <property type="match status" value="1"/>
</dbReference>
<evidence type="ECO:0000256" key="3">
    <source>
        <dbReference type="ARBA" id="ARBA00022448"/>
    </source>
</evidence>
<evidence type="ECO:0000313" key="6">
    <source>
        <dbReference type="EMBL" id="MPL77176.1"/>
    </source>
</evidence>
<dbReference type="Pfam" id="PF00496">
    <property type="entry name" value="SBP_bac_5"/>
    <property type="match status" value="1"/>
</dbReference>
<evidence type="ECO:0000256" key="1">
    <source>
        <dbReference type="ARBA" id="ARBA00004196"/>
    </source>
</evidence>
<dbReference type="GO" id="GO:0042597">
    <property type="term" value="C:periplasmic space"/>
    <property type="evidence" value="ECO:0007669"/>
    <property type="project" value="UniProtKB-ARBA"/>
</dbReference>
<comment type="caution">
    <text evidence="6">The sequence shown here is derived from an EMBL/GenBank/DDBJ whole genome shotgun (WGS) entry which is preliminary data.</text>
</comment>
<dbReference type="Gene3D" id="3.90.76.10">
    <property type="entry name" value="Dipeptide-binding Protein, Domain 1"/>
    <property type="match status" value="1"/>
</dbReference>
<sequence>MKSKAIIATILLLTAFVFAPAAQSVPDEFVTVFNDIAVEFDPHRSIYSNEAQIFTALYEGLFAYDAAGLAPMEAAVRSWKKSKDGLVYTFTIRDDAAWSDGSPLLAEHFRSAWIRILKLNAQYAAFFDVISGAHDFRLGITKDENSLGIRAESAKTLVVSLNRPTAYFTRLLCHHSFSPIHPSMLADDAGAWAERIPYPVNGPYRFVAFENGRLSLEKNPHYWDKRSVSMEKLTMLFTDDDQAATRMFNSEEAHWLAGPGDYDGLFLQEAIQANPIFSTHYWYFNCRKEPWNKDSVRRALALLLPWKEIRDSSVYMVPAETLVLPLPGYSEAQGISARNKDEALKLLEAAGYPEGKGLPELKIYFAESRDNRRVLQLFQTAWKVLPEFKVSLLPLAPSRYYQFTQSPEGANSIGMAHTTWIGDFADPEAFLQMWTPGSSLNEAGFDDPAFMELLTQSYEKDGEKRMSLLAEAESLLLGKAVVLPIYHGFASSIIDLDYIEGWYQNALDIHPYKDLRFGSPSIGPNVAKAAGPAH</sequence>
<comment type="subcellular location">
    <subcellularLocation>
        <location evidence="1">Cell envelope</location>
    </subcellularLocation>
</comment>
<proteinExistence type="inferred from homology"/>
<dbReference type="GO" id="GO:1904680">
    <property type="term" value="F:peptide transmembrane transporter activity"/>
    <property type="evidence" value="ECO:0007669"/>
    <property type="project" value="TreeGrafter"/>
</dbReference>
<dbReference type="InterPro" id="IPR000914">
    <property type="entry name" value="SBP_5_dom"/>
</dbReference>
<evidence type="ECO:0000259" key="5">
    <source>
        <dbReference type="Pfam" id="PF00496"/>
    </source>
</evidence>
<evidence type="ECO:0000256" key="2">
    <source>
        <dbReference type="ARBA" id="ARBA00005695"/>
    </source>
</evidence>
<organism evidence="6">
    <name type="scientific">bioreactor metagenome</name>
    <dbReference type="NCBI Taxonomy" id="1076179"/>
    <lineage>
        <taxon>unclassified sequences</taxon>
        <taxon>metagenomes</taxon>
        <taxon>ecological metagenomes</taxon>
    </lineage>
</organism>
<protein>
    <submittedName>
        <fullName evidence="6">Oligopeptide-binding protein OppA</fullName>
    </submittedName>
</protein>